<reference evidence="9 10" key="1">
    <citation type="submission" date="2021-01" db="EMBL/GenBank/DDBJ databases">
        <title>Whole genome shotgun sequence of Catellatospora bangladeshensis NBRC 107357.</title>
        <authorList>
            <person name="Komaki H."/>
            <person name="Tamura T."/>
        </authorList>
    </citation>
    <scope>NUCLEOTIDE SEQUENCE [LARGE SCALE GENOMIC DNA]</scope>
    <source>
        <strain evidence="9 10">NBRC 107357</strain>
    </source>
</reference>
<feature type="active site" description="Charge relay system" evidence="5">
    <location>
        <position position="601"/>
    </location>
</feature>
<gene>
    <name evidence="9" type="ORF">Cba03nite_70240</name>
</gene>
<proteinExistence type="inferred from homology"/>
<dbReference type="PROSITE" id="PS00138">
    <property type="entry name" value="SUBTILASE_SER"/>
    <property type="match status" value="1"/>
</dbReference>
<dbReference type="InterPro" id="IPR000209">
    <property type="entry name" value="Peptidase_S8/S53_dom"/>
</dbReference>
<feature type="transmembrane region" description="Helical" evidence="7">
    <location>
        <begin position="136"/>
        <end position="153"/>
    </location>
</feature>
<evidence type="ECO:0000256" key="2">
    <source>
        <dbReference type="ARBA" id="ARBA00022670"/>
    </source>
</evidence>
<feature type="transmembrane region" description="Helical" evidence="7">
    <location>
        <begin position="430"/>
        <end position="448"/>
    </location>
</feature>
<feature type="domain" description="Peptidase S8/S53" evidence="8">
    <location>
        <begin position="592"/>
        <end position="833"/>
    </location>
</feature>
<comment type="caution">
    <text evidence="9">The sequence shown here is derived from an EMBL/GenBank/DDBJ whole genome shotgun (WGS) entry which is preliminary data.</text>
</comment>
<feature type="transmembrane region" description="Helical" evidence="7">
    <location>
        <begin position="277"/>
        <end position="295"/>
    </location>
</feature>
<keyword evidence="2 5" id="KW-0645">Protease</keyword>
<evidence type="ECO:0000256" key="6">
    <source>
        <dbReference type="SAM" id="MobiDB-lite"/>
    </source>
</evidence>
<evidence type="ECO:0000256" key="7">
    <source>
        <dbReference type="SAM" id="Phobius"/>
    </source>
</evidence>
<sequence>MLPDGDRQGVPPHIPPLNAPPEAATAADAAPARASAGLIVATVVVGLWAVAVAVASQFGLVLTGQVLGQLGMELPGLLWPLTGLLALLVAGIPAWLLSRLPRHPGVRAVGAAFGLGAIALGVGSALRIVPASANELYLLCYAILAGGGAYLRYRRTGAATAAGGPATAAAAPAGTAAERTAATSPGDAAGPGGFALHTDTHHAYPRAEQSGPQPGALGWAVVGGVLVLAPFLWAGALGGLTESIAALLAALAAGALAATILGPVLWPHFTGRGRPTLVVAGGLVAGVVLALLAGGTGASGVQVLELLVLPPLGFAVAALAPASPRGSATLLLVGIAAFGPVGFVDPDEMNLALFGRDVPFYALLAALVAWLVALAVGVAYGAGLLRTERAPTGAHAAGRPQPPAGSAVHWSDDPDPGPPLRVVPRTGGRALAAGLATAVALGAGAYYLSTGQPGFFGDQLFVVLKEQAPLAGLPTTTGLGPGRDERVTAVYRRLVEHADRTQAPLRAELDRWSLNYQPYYLVNAILVNGGPETRVWLESRSDVDRVLTDQRLRPLPAEAPVEHGTQQQPPAAPEWNLTMVGAPELWQRGVTGKGIVVGSSDSGVDGSHPALAANYRGGDDSWLDPWSGSRTPNDHNGHGTHTTATAVGRERVGVAPDAQWIGCVNLERNMSSPSLYLDCMQFMLAPYAHGGDPFTDGRPARAPHVLNNSWGCPPLEGCDSTVLRPATAALAAAGIAFVAAAGNTGPSCGSLDTPPATDPDALTIAAVDEDRTVTGFSSRGPADGKPDLAAPGQAVLSAMPGGTYARLSGTSMATPHVTGVIALLWSARPELVGDLARTEQLLRDATQPAQLATAAAPCNDEAAQAGAGIVNAAEAVVATGG</sequence>
<feature type="transmembrane region" description="Helical" evidence="7">
    <location>
        <begin position="327"/>
        <end position="344"/>
    </location>
</feature>
<dbReference type="PANTHER" id="PTHR43399:SF4">
    <property type="entry name" value="CELL WALL-ASSOCIATED PROTEASE"/>
    <property type="match status" value="1"/>
</dbReference>
<accession>A0A8J3NLZ3</accession>
<evidence type="ECO:0000259" key="8">
    <source>
        <dbReference type="Pfam" id="PF00082"/>
    </source>
</evidence>
<dbReference type="InterPro" id="IPR036852">
    <property type="entry name" value="Peptidase_S8/S53_dom_sf"/>
</dbReference>
<dbReference type="InterPro" id="IPR051048">
    <property type="entry name" value="Peptidase_S8/S53_subtilisin"/>
</dbReference>
<evidence type="ECO:0000313" key="9">
    <source>
        <dbReference type="EMBL" id="GIF85675.1"/>
    </source>
</evidence>
<evidence type="ECO:0000256" key="1">
    <source>
        <dbReference type="ARBA" id="ARBA00011073"/>
    </source>
</evidence>
<keyword evidence="3 5" id="KW-0378">Hydrolase</keyword>
<dbReference type="InterPro" id="IPR023828">
    <property type="entry name" value="Peptidase_S8_Ser-AS"/>
</dbReference>
<keyword evidence="7" id="KW-0472">Membrane</keyword>
<evidence type="ECO:0000313" key="10">
    <source>
        <dbReference type="Proteomes" id="UP000601223"/>
    </source>
</evidence>
<feature type="transmembrane region" description="Helical" evidence="7">
    <location>
        <begin position="109"/>
        <end position="130"/>
    </location>
</feature>
<dbReference type="InterPro" id="IPR015500">
    <property type="entry name" value="Peptidase_S8_subtilisin-rel"/>
</dbReference>
<organism evidence="9 10">
    <name type="scientific">Catellatospora bangladeshensis</name>
    <dbReference type="NCBI Taxonomy" id="310355"/>
    <lineage>
        <taxon>Bacteria</taxon>
        <taxon>Bacillati</taxon>
        <taxon>Actinomycetota</taxon>
        <taxon>Actinomycetes</taxon>
        <taxon>Micromonosporales</taxon>
        <taxon>Micromonosporaceae</taxon>
        <taxon>Catellatospora</taxon>
    </lineage>
</organism>
<dbReference type="RefSeq" id="WP_239126246.1">
    <property type="nucleotide sequence ID" value="NZ_BONF01000051.1"/>
</dbReference>
<keyword evidence="4 5" id="KW-0720">Serine protease</keyword>
<dbReference type="GO" id="GO:0006508">
    <property type="term" value="P:proteolysis"/>
    <property type="evidence" value="ECO:0007669"/>
    <property type="project" value="UniProtKB-KW"/>
</dbReference>
<keyword evidence="10" id="KW-1185">Reference proteome</keyword>
<feature type="transmembrane region" description="Helical" evidence="7">
    <location>
        <begin position="360"/>
        <end position="382"/>
    </location>
</feature>
<evidence type="ECO:0000256" key="3">
    <source>
        <dbReference type="ARBA" id="ARBA00022801"/>
    </source>
</evidence>
<dbReference type="PROSITE" id="PS51892">
    <property type="entry name" value="SUBTILASE"/>
    <property type="match status" value="1"/>
</dbReference>
<dbReference type="PRINTS" id="PR00723">
    <property type="entry name" value="SUBTILISIN"/>
</dbReference>
<evidence type="ECO:0000256" key="5">
    <source>
        <dbReference type="PROSITE-ProRule" id="PRU01240"/>
    </source>
</evidence>
<feature type="region of interest" description="Disordered" evidence="6">
    <location>
        <begin position="393"/>
        <end position="421"/>
    </location>
</feature>
<dbReference type="AlphaFoldDB" id="A0A8J3NLZ3"/>
<name>A0A8J3NLZ3_9ACTN</name>
<dbReference type="Pfam" id="PF00082">
    <property type="entry name" value="Peptidase_S8"/>
    <property type="match status" value="1"/>
</dbReference>
<dbReference type="Proteomes" id="UP000601223">
    <property type="component" value="Unassembled WGS sequence"/>
</dbReference>
<feature type="transmembrane region" description="Helical" evidence="7">
    <location>
        <begin position="244"/>
        <end position="265"/>
    </location>
</feature>
<feature type="transmembrane region" description="Helical" evidence="7">
    <location>
        <begin position="216"/>
        <end position="238"/>
    </location>
</feature>
<dbReference type="GO" id="GO:0004252">
    <property type="term" value="F:serine-type endopeptidase activity"/>
    <property type="evidence" value="ECO:0007669"/>
    <property type="project" value="UniProtKB-UniRule"/>
</dbReference>
<feature type="active site" description="Charge relay system" evidence="5">
    <location>
        <position position="811"/>
    </location>
</feature>
<feature type="transmembrane region" description="Helical" evidence="7">
    <location>
        <begin position="78"/>
        <end position="97"/>
    </location>
</feature>
<dbReference type="EMBL" id="BONF01000051">
    <property type="protein sequence ID" value="GIF85675.1"/>
    <property type="molecule type" value="Genomic_DNA"/>
</dbReference>
<dbReference type="SUPFAM" id="SSF52743">
    <property type="entry name" value="Subtilisin-like"/>
    <property type="match status" value="1"/>
</dbReference>
<keyword evidence="7" id="KW-0812">Transmembrane</keyword>
<comment type="similarity">
    <text evidence="1 5">Belongs to the peptidase S8 family.</text>
</comment>
<feature type="region of interest" description="Disordered" evidence="6">
    <location>
        <begin position="1"/>
        <end position="22"/>
    </location>
</feature>
<protein>
    <recommendedName>
        <fullName evidence="8">Peptidase S8/S53 domain-containing protein</fullName>
    </recommendedName>
</protein>
<dbReference type="Gene3D" id="3.40.50.200">
    <property type="entry name" value="Peptidase S8/S53 domain"/>
    <property type="match status" value="1"/>
</dbReference>
<dbReference type="PANTHER" id="PTHR43399">
    <property type="entry name" value="SUBTILISIN-RELATED"/>
    <property type="match status" value="1"/>
</dbReference>
<feature type="transmembrane region" description="Helical" evidence="7">
    <location>
        <begin position="301"/>
        <end position="320"/>
    </location>
</feature>
<evidence type="ECO:0000256" key="4">
    <source>
        <dbReference type="ARBA" id="ARBA00022825"/>
    </source>
</evidence>
<feature type="transmembrane region" description="Helical" evidence="7">
    <location>
        <begin position="38"/>
        <end position="58"/>
    </location>
</feature>
<feature type="active site" description="Charge relay system" evidence="5">
    <location>
        <position position="638"/>
    </location>
</feature>
<keyword evidence="7" id="KW-1133">Transmembrane helix</keyword>